<feature type="region of interest" description="Disordered" evidence="9">
    <location>
        <begin position="823"/>
        <end position="888"/>
    </location>
</feature>
<dbReference type="Gene3D" id="3.40.50.300">
    <property type="entry name" value="P-loop containing nucleotide triphosphate hydrolases"/>
    <property type="match status" value="1"/>
</dbReference>
<dbReference type="InterPro" id="IPR012178">
    <property type="entry name" value="RFC1"/>
</dbReference>
<protein>
    <recommendedName>
        <fullName evidence="3 8">Replication factor C subunit 1</fullName>
    </recommendedName>
</protein>
<dbReference type="PIRSF" id="PIRSF036578">
    <property type="entry name" value="RFC1"/>
    <property type="match status" value="1"/>
</dbReference>
<dbReference type="Pfam" id="PF08519">
    <property type="entry name" value="RFC1"/>
    <property type="match status" value="1"/>
</dbReference>
<name>A0A2G5B380_COERN</name>
<evidence type="ECO:0000256" key="2">
    <source>
        <dbReference type="ARBA" id="ARBA00006116"/>
    </source>
</evidence>
<dbReference type="SMART" id="SM00382">
    <property type="entry name" value="AAA"/>
    <property type="match status" value="1"/>
</dbReference>
<feature type="compositionally biased region" description="Basic and acidic residues" evidence="9">
    <location>
        <begin position="219"/>
        <end position="232"/>
    </location>
</feature>
<evidence type="ECO:0000313" key="11">
    <source>
        <dbReference type="EMBL" id="PIA13441.1"/>
    </source>
</evidence>
<feature type="compositionally biased region" description="Acidic residues" evidence="9">
    <location>
        <begin position="831"/>
        <end position="849"/>
    </location>
</feature>
<evidence type="ECO:0000256" key="1">
    <source>
        <dbReference type="ARBA" id="ARBA00004123"/>
    </source>
</evidence>
<keyword evidence="7 8" id="KW-0539">Nucleus</keyword>
<dbReference type="InterPro" id="IPR047854">
    <property type="entry name" value="RFC_lid"/>
</dbReference>
<dbReference type="STRING" id="763665.A0A2G5B380"/>
<dbReference type="InterPro" id="IPR013725">
    <property type="entry name" value="DNA_replication_fac_RFC1_C"/>
</dbReference>
<evidence type="ECO:0000259" key="10">
    <source>
        <dbReference type="PROSITE" id="PS50172"/>
    </source>
</evidence>
<comment type="similarity">
    <text evidence="2 8">Belongs to the activator 1 large subunit family.</text>
</comment>
<dbReference type="SMART" id="SM00292">
    <property type="entry name" value="BRCT"/>
    <property type="match status" value="1"/>
</dbReference>
<dbReference type="GO" id="GO:0003677">
    <property type="term" value="F:DNA binding"/>
    <property type="evidence" value="ECO:0007669"/>
    <property type="project" value="InterPro"/>
</dbReference>
<evidence type="ECO:0000256" key="3">
    <source>
        <dbReference type="ARBA" id="ARBA00020401"/>
    </source>
</evidence>
<feature type="region of interest" description="Disordered" evidence="9">
    <location>
        <begin position="35"/>
        <end position="90"/>
    </location>
</feature>
<comment type="subcellular location">
    <subcellularLocation>
        <location evidence="1 8">Nucleus</location>
    </subcellularLocation>
</comment>
<evidence type="ECO:0000313" key="12">
    <source>
        <dbReference type="Proteomes" id="UP000242474"/>
    </source>
</evidence>
<evidence type="ECO:0000256" key="4">
    <source>
        <dbReference type="ARBA" id="ARBA00022705"/>
    </source>
</evidence>
<keyword evidence="6 8" id="KW-0067">ATP-binding</keyword>
<reference evidence="11 12" key="1">
    <citation type="journal article" date="2015" name="Genome Biol. Evol.">
        <title>Phylogenomic analyses indicate that early fungi evolved digesting cell walls of algal ancestors of land plants.</title>
        <authorList>
            <person name="Chang Y."/>
            <person name="Wang S."/>
            <person name="Sekimoto S."/>
            <person name="Aerts A.L."/>
            <person name="Choi C."/>
            <person name="Clum A."/>
            <person name="LaButti K.M."/>
            <person name="Lindquist E.A."/>
            <person name="Yee Ngan C."/>
            <person name="Ohm R.A."/>
            <person name="Salamov A.A."/>
            <person name="Grigoriev I.V."/>
            <person name="Spatafora J.W."/>
            <person name="Berbee M.L."/>
        </authorList>
    </citation>
    <scope>NUCLEOTIDE SEQUENCE [LARGE SCALE GENOMIC DNA]</scope>
    <source>
        <strain evidence="11 12">NRRL 1564</strain>
    </source>
</reference>
<dbReference type="CDD" id="cd18140">
    <property type="entry name" value="HLD_clamp_RFC"/>
    <property type="match status" value="1"/>
</dbReference>
<dbReference type="GO" id="GO:0006271">
    <property type="term" value="P:DNA strand elongation involved in DNA replication"/>
    <property type="evidence" value="ECO:0007669"/>
    <property type="project" value="UniProtKB-ARBA"/>
</dbReference>
<dbReference type="Pfam" id="PF00004">
    <property type="entry name" value="AAA"/>
    <property type="match status" value="1"/>
</dbReference>
<feature type="compositionally biased region" description="Polar residues" evidence="9">
    <location>
        <begin position="257"/>
        <end position="267"/>
    </location>
</feature>
<evidence type="ECO:0000256" key="9">
    <source>
        <dbReference type="SAM" id="MobiDB-lite"/>
    </source>
</evidence>
<feature type="compositionally biased region" description="Basic residues" evidence="9">
    <location>
        <begin position="860"/>
        <end position="871"/>
    </location>
</feature>
<evidence type="ECO:0000256" key="6">
    <source>
        <dbReference type="ARBA" id="ARBA00022840"/>
    </source>
</evidence>
<dbReference type="GO" id="GO:0003689">
    <property type="term" value="F:DNA clamp loader activity"/>
    <property type="evidence" value="ECO:0007669"/>
    <property type="project" value="UniProtKB-UniRule"/>
</dbReference>
<dbReference type="SUPFAM" id="SSF52113">
    <property type="entry name" value="BRCT domain"/>
    <property type="match status" value="1"/>
</dbReference>
<feature type="compositionally biased region" description="Low complexity" evidence="9">
    <location>
        <begin position="872"/>
        <end position="881"/>
    </location>
</feature>
<gene>
    <name evidence="11" type="ORF">COEREDRAFT_89560</name>
</gene>
<dbReference type="GO" id="GO:0005634">
    <property type="term" value="C:nucleus"/>
    <property type="evidence" value="ECO:0007669"/>
    <property type="project" value="UniProtKB-SubCell"/>
</dbReference>
<dbReference type="OrthoDB" id="446168at2759"/>
<organism evidence="11 12">
    <name type="scientific">Coemansia reversa (strain ATCC 12441 / NRRL 1564)</name>
    <dbReference type="NCBI Taxonomy" id="763665"/>
    <lineage>
        <taxon>Eukaryota</taxon>
        <taxon>Fungi</taxon>
        <taxon>Fungi incertae sedis</taxon>
        <taxon>Zoopagomycota</taxon>
        <taxon>Kickxellomycotina</taxon>
        <taxon>Kickxellomycetes</taxon>
        <taxon>Kickxellales</taxon>
        <taxon>Kickxellaceae</taxon>
        <taxon>Coemansia</taxon>
    </lineage>
</organism>
<dbReference type="Gene3D" id="1.10.8.60">
    <property type="match status" value="1"/>
</dbReference>
<proteinExistence type="inferred from homology"/>
<dbReference type="AlphaFoldDB" id="A0A2G5B380"/>
<dbReference type="InterPro" id="IPR008921">
    <property type="entry name" value="DNA_pol3_clamp-load_cplx_C"/>
</dbReference>
<dbReference type="Pfam" id="PF00533">
    <property type="entry name" value="BRCT"/>
    <property type="match status" value="1"/>
</dbReference>
<feature type="domain" description="BRCT" evidence="10">
    <location>
        <begin position="141"/>
        <end position="222"/>
    </location>
</feature>
<dbReference type="PANTHER" id="PTHR23389">
    <property type="entry name" value="CHROMOSOME TRANSMISSION FIDELITY FACTOR 18"/>
    <property type="match status" value="1"/>
</dbReference>
<dbReference type="PROSITE" id="PS50172">
    <property type="entry name" value="BRCT"/>
    <property type="match status" value="1"/>
</dbReference>
<dbReference type="PANTHER" id="PTHR23389:SF6">
    <property type="entry name" value="REPLICATION FACTOR C SUBUNIT 1"/>
    <property type="match status" value="1"/>
</dbReference>
<accession>A0A2G5B380</accession>
<dbReference type="InterPro" id="IPR003593">
    <property type="entry name" value="AAA+_ATPase"/>
</dbReference>
<evidence type="ECO:0000256" key="8">
    <source>
        <dbReference type="PIRNR" id="PIRNR036578"/>
    </source>
</evidence>
<dbReference type="SUPFAM" id="SSF48019">
    <property type="entry name" value="post-AAA+ oligomerization domain-like"/>
    <property type="match status" value="1"/>
</dbReference>
<dbReference type="Gene3D" id="3.40.50.10190">
    <property type="entry name" value="BRCT domain"/>
    <property type="match status" value="1"/>
</dbReference>
<evidence type="ECO:0000256" key="7">
    <source>
        <dbReference type="ARBA" id="ARBA00023242"/>
    </source>
</evidence>
<dbReference type="Gene3D" id="1.20.272.10">
    <property type="match status" value="1"/>
</dbReference>
<dbReference type="GO" id="GO:0005663">
    <property type="term" value="C:DNA replication factor C complex"/>
    <property type="evidence" value="ECO:0007669"/>
    <property type="project" value="InterPro"/>
</dbReference>
<dbReference type="InterPro" id="IPR003959">
    <property type="entry name" value="ATPase_AAA_core"/>
</dbReference>
<dbReference type="GO" id="GO:0016887">
    <property type="term" value="F:ATP hydrolysis activity"/>
    <property type="evidence" value="ECO:0007669"/>
    <property type="project" value="InterPro"/>
</dbReference>
<dbReference type="GO" id="GO:0005524">
    <property type="term" value="F:ATP binding"/>
    <property type="evidence" value="ECO:0007669"/>
    <property type="project" value="UniProtKB-UniRule"/>
</dbReference>
<keyword evidence="5 8" id="KW-0547">Nucleotide-binding</keyword>
<dbReference type="Pfam" id="PF25361">
    <property type="entry name" value="AAA_lid_RFC1"/>
    <property type="match status" value="1"/>
</dbReference>
<dbReference type="InterPro" id="IPR027417">
    <property type="entry name" value="P-loop_NTPase"/>
</dbReference>
<dbReference type="InterPro" id="IPR036420">
    <property type="entry name" value="BRCT_dom_sf"/>
</dbReference>
<feature type="compositionally biased region" description="Basic and acidic residues" evidence="9">
    <location>
        <begin position="69"/>
        <end position="90"/>
    </location>
</feature>
<dbReference type="Proteomes" id="UP000242474">
    <property type="component" value="Unassembled WGS sequence"/>
</dbReference>
<dbReference type="EMBL" id="KZ303537">
    <property type="protein sequence ID" value="PIA13441.1"/>
    <property type="molecule type" value="Genomic_DNA"/>
</dbReference>
<feature type="region of interest" description="Disordered" evidence="9">
    <location>
        <begin position="219"/>
        <end position="288"/>
    </location>
</feature>
<dbReference type="SUPFAM" id="SSF52540">
    <property type="entry name" value="P-loop containing nucleoside triphosphate hydrolases"/>
    <property type="match status" value="1"/>
</dbReference>
<dbReference type="GO" id="GO:0006281">
    <property type="term" value="P:DNA repair"/>
    <property type="evidence" value="ECO:0007669"/>
    <property type="project" value="InterPro"/>
</dbReference>
<keyword evidence="12" id="KW-1185">Reference proteome</keyword>
<evidence type="ECO:0000256" key="5">
    <source>
        <dbReference type="ARBA" id="ARBA00022741"/>
    </source>
</evidence>
<dbReference type="FunFam" id="3.40.50.300:FF:000395">
    <property type="entry name" value="Replication factor C subunit 1"/>
    <property type="match status" value="1"/>
</dbReference>
<dbReference type="InterPro" id="IPR001357">
    <property type="entry name" value="BRCT_dom"/>
</dbReference>
<sequence length="888" mass="97197">MVRKTATTASTRPSFAKKPFMLCSVSVSPCRKRKAANQDVECEISPEDFFASTTDTQPKRKPPASKAQSKRESKSKLKEENGVVPEEHDQPIEALAAMDIDEPSEEIGFPASELANVAPKHFFRAPKHAATSSGSIELPDGAPNCLSGLKFVATGDFTDYSRDGITDLIKTFGGQVTGTVSGKTSYLVVGADPGSTKIKKAKANGTRCLHEEDLLRLIRSSKKDTSHSKTEGEEPGPGSPALKAKTEYVAPEASEDNVGSPSDSASPTHDLGADDDAQTTSQSSKVHAAEKKYNLTAASKPVVASLSDATQLSESESSLPVSELWTEKYKPTKLKELCGQKENAKRILEWLSWWASGTVPDKRAVLISGPPGIGKTTTAHLVAKLAGFDVLELNASETRNKSTLKDILGSAVGNRSVLEFDRARLRHLESEMEKETDKDVLHSVTTSGSKRLVVVMDEVDGMSGGDRGGSTELIQLIKRTRVPIICICNDRQSQKVRSLANHCEDLRFRRPTEAQMRARLNTIAFRENLKIEQNAIGQMVKATHNDIRQIINLMSSYALRSSSMTYLDSKAFGGLNKKEVTVGPFDVIQSYLSCGDNMAMSFADKLDLYYSDYGIVPLFVQENYIDTWPNGTTTELEALEQLSRAADMIAEGDVVEGKLRGSQQWGLMPLHATLSCVAPAFHARGRRNVAYRFPLWLGRNSKGTRLARQLREVQSHMRLRMAVDKTEVRQSYIPAMVPEMTKPLIDQGAGGIEDVVSMMDHYYLTKEHWDAMVELHMDGEQILKQIPSAVKTAFTRQYNKGSHPIAFEEHSRNTSARAVAASAASLKPDTEDYVDNDDAAEESTEESSDEAIGGDSLIKPKTKASGKRGASKTKAASATTSQRKRRKV</sequence>
<dbReference type="CDD" id="cd00009">
    <property type="entry name" value="AAA"/>
    <property type="match status" value="1"/>
</dbReference>
<dbReference type="FunFam" id="1.10.8.60:FF:000021">
    <property type="entry name" value="Replication factor C subunit 1"/>
    <property type="match status" value="1"/>
</dbReference>
<keyword evidence="4 8" id="KW-0235">DNA replication</keyword>